<dbReference type="InterPro" id="IPR011123">
    <property type="entry name" value="Y_Y_Y"/>
</dbReference>
<sequence length="976" mass="109247">MLLTPSLARFIKPFFVVGLCLGGIFSSQASLLDEYLFETWNSRDGLPHNSINAISQTQDGYMWFATWEGIARFNGREFKLFTRGPESALSDSGVQTLFADSDGGLLVGDARGGLAYRKPHDWQPLPSINSLVNAVLHQPDGGIWIGLRGEGLIFRAHDQAENQVILPSLTVYNLSLRRNGDVLASTSQGLYLISSGKIENISQLLGLKNVPVYSSVEDADGRIIFGGENGAWRYANGRVSRIHEKLNNIFVSNILIDNHGSYWFGTFNQGIFRFSDNKVLSLTELNGEPYNQILSIYQDRESSIWVGTHTGLIRLRHTPFTTWDKTRGLAGDYIRTVLALDSGEIIVGSSKGMSVIKNKQVRNYSPSASNQLDGETLSVISLAPRRKGGAWIGSFNHGLFSFDNHELKHVALQGLPSNAIRTILEDNQGNLWVGTTAGLVKYSGDGKQQLFTTKDGLPGDYVMALKFDEQGQLWVGTGAGVGIINHDQIRGLDLQPFEKAEYVFGFYAQKDYMWMTTDRGLIRYRFSDQKLSIIGKKHGLPIDKIFQVISDLNGSFWLTSNRGLWRVSEDDVNAVADGSKSHINFEHYNELDGMATAQLNGGSNPTAAIDSSGQLWFATAKGVACTHPQRFKQLVSPKFPTVIEGVQSGQSWLNLADKQLSVLPAGSQRMTFDFVGLGYISSQHIRYRTRLEGLDSGWIERNTQSFAEYTNLAPGDYRFVVNAYYPYHSNEINQASFSFRILPHWWQRQSVQVGFALLLFLFMTLSVKWRLRRLRKSELKLKHEVEQKTRALQMQASAFEKQAREDQLTGLHNRRAFNEWANHVISTSGSDKALSVVMLDIDHFKVINDTYTHLVGDQVLRIVAKALMKFSRNDCFIARWGGEEFVIGIVGWQPDRVKSLCEKINVLVKGQDYSPVAENLSVTISIGIVNADTSCDFEYLLRCADDALYEVKKSGRDGFLVYSPSEYVTFSVPHQI</sequence>
<dbReference type="Proteomes" id="UP000011134">
    <property type="component" value="Unassembled WGS sequence"/>
</dbReference>
<evidence type="ECO:0000259" key="4">
    <source>
        <dbReference type="PROSITE" id="PS50887"/>
    </source>
</evidence>
<accession>L8JKK7</accession>
<dbReference type="InterPro" id="IPR013783">
    <property type="entry name" value="Ig-like_fold"/>
</dbReference>
<dbReference type="AlphaFoldDB" id="L8JKK7"/>
<dbReference type="EC" id="2.7.7.65" evidence="2"/>
<evidence type="ECO:0000256" key="2">
    <source>
        <dbReference type="ARBA" id="ARBA00012528"/>
    </source>
</evidence>
<dbReference type="PANTHER" id="PTHR45138">
    <property type="entry name" value="REGULATORY COMPONENTS OF SENSORY TRANSDUCTION SYSTEM"/>
    <property type="match status" value="1"/>
</dbReference>
<dbReference type="SUPFAM" id="SSF63829">
    <property type="entry name" value="Calcium-dependent phosphotriesterase"/>
    <property type="match status" value="3"/>
</dbReference>
<dbReference type="PATRIC" id="fig|1056511.3.peg.278"/>
<gene>
    <name evidence="5" type="ORF">C942_00275</name>
</gene>
<dbReference type="NCBIfam" id="TIGR00254">
    <property type="entry name" value="GGDEF"/>
    <property type="match status" value="1"/>
</dbReference>
<dbReference type="InterPro" id="IPR015943">
    <property type="entry name" value="WD40/YVTN_repeat-like_dom_sf"/>
</dbReference>
<dbReference type="PROSITE" id="PS50887">
    <property type="entry name" value="GGDEF"/>
    <property type="match status" value="1"/>
</dbReference>
<dbReference type="OrthoDB" id="9772100at2"/>
<dbReference type="InterPro" id="IPR029787">
    <property type="entry name" value="Nucleotide_cyclase"/>
</dbReference>
<dbReference type="Gene3D" id="2.60.40.10">
    <property type="entry name" value="Immunoglobulins"/>
    <property type="match status" value="1"/>
</dbReference>
<dbReference type="PANTHER" id="PTHR45138:SF9">
    <property type="entry name" value="DIGUANYLATE CYCLASE DGCM-RELATED"/>
    <property type="match status" value="1"/>
</dbReference>
<comment type="cofactor">
    <cofactor evidence="1">
        <name>Mg(2+)</name>
        <dbReference type="ChEBI" id="CHEBI:18420"/>
    </cofactor>
</comment>
<dbReference type="CDD" id="cd01949">
    <property type="entry name" value="GGDEF"/>
    <property type="match status" value="1"/>
</dbReference>
<dbReference type="Pfam" id="PF07495">
    <property type="entry name" value="Y_Y_Y"/>
    <property type="match status" value="1"/>
</dbReference>
<dbReference type="SMART" id="SM00267">
    <property type="entry name" value="GGDEF"/>
    <property type="match status" value="1"/>
</dbReference>
<evidence type="ECO:0000313" key="5">
    <source>
        <dbReference type="EMBL" id="ELR67967.1"/>
    </source>
</evidence>
<dbReference type="Pfam" id="PF00990">
    <property type="entry name" value="GGDEF"/>
    <property type="match status" value="1"/>
</dbReference>
<name>L8JKK7_9GAMM</name>
<reference evidence="5 6" key="1">
    <citation type="submission" date="2012-12" db="EMBL/GenBank/DDBJ databases">
        <title>Genome Assembly of Photobacterium sp. AK15.</title>
        <authorList>
            <person name="Khatri I."/>
            <person name="Vaidya B."/>
            <person name="Srinivas T.N.R."/>
            <person name="Subramanian S."/>
            <person name="Pinnaka A."/>
        </authorList>
    </citation>
    <scope>NUCLEOTIDE SEQUENCE [LARGE SCALE GENOMIC DNA]</scope>
    <source>
        <strain evidence="5 6">AK15</strain>
    </source>
</reference>
<comment type="caution">
    <text evidence="5">The sequence shown here is derived from an EMBL/GenBank/DDBJ whole genome shotgun (WGS) entry which is preliminary data.</text>
</comment>
<dbReference type="RefSeq" id="WP_007461587.1">
    <property type="nucleotide sequence ID" value="NZ_AMZO01000001.1"/>
</dbReference>
<keyword evidence="6" id="KW-1185">Reference proteome</keyword>
<evidence type="ECO:0000313" key="6">
    <source>
        <dbReference type="Proteomes" id="UP000011134"/>
    </source>
</evidence>
<dbReference type="GO" id="GO:1902201">
    <property type="term" value="P:negative regulation of bacterial-type flagellum-dependent cell motility"/>
    <property type="evidence" value="ECO:0007669"/>
    <property type="project" value="TreeGrafter"/>
</dbReference>
<dbReference type="Gene3D" id="3.30.70.270">
    <property type="match status" value="1"/>
</dbReference>
<protein>
    <recommendedName>
        <fullName evidence="2">diguanylate cyclase</fullName>
        <ecNumber evidence="2">2.7.7.65</ecNumber>
    </recommendedName>
</protein>
<dbReference type="InterPro" id="IPR043128">
    <property type="entry name" value="Rev_trsase/Diguanyl_cyclase"/>
</dbReference>
<dbReference type="GO" id="GO:0043709">
    <property type="term" value="P:cell adhesion involved in single-species biofilm formation"/>
    <property type="evidence" value="ECO:0007669"/>
    <property type="project" value="TreeGrafter"/>
</dbReference>
<dbReference type="InterPro" id="IPR011110">
    <property type="entry name" value="Reg_prop"/>
</dbReference>
<dbReference type="Gene3D" id="2.130.10.10">
    <property type="entry name" value="YVTN repeat-like/Quinoprotein amine dehydrogenase"/>
    <property type="match status" value="3"/>
</dbReference>
<dbReference type="GO" id="GO:0052621">
    <property type="term" value="F:diguanylate cyclase activity"/>
    <property type="evidence" value="ECO:0007669"/>
    <property type="project" value="UniProtKB-EC"/>
</dbReference>
<organism evidence="5 6">
    <name type="scientific">Photobacterium marinum</name>
    <dbReference type="NCBI Taxonomy" id="1056511"/>
    <lineage>
        <taxon>Bacteria</taxon>
        <taxon>Pseudomonadati</taxon>
        <taxon>Pseudomonadota</taxon>
        <taxon>Gammaproteobacteria</taxon>
        <taxon>Vibrionales</taxon>
        <taxon>Vibrionaceae</taxon>
        <taxon>Photobacterium</taxon>
    </lineage>
</organism>
<dbReference type="InterPro" id="IPR000160">
    <property type="entry name" value="GGDEF_dom"/>
</dbReference>
<comment type="catalytic activity">
    <reaction evidence="3">
        <text>2 GTP = 3',3'-c-di-GMP + 2 diphosphate</text>
        <dbReference type="Rhea" id="RHEA:24898"/>
        <dbReference type="ChEBI" id="CHEBI:33019"/>
        <dbReference type="ChEBI" id="CHEBI:37565"/>
        <dbReference type="ChEBI" id="CHEBI:58805"/>
        <dbReference type="EC" id="2.7.7.65"/>
    </reaction>
</comment>
<proteinExistence type="predicted"/>
<dbReference type="EMBL" id="AMZO01000001">
    <property type="protein sequence ID" value="ELR67967.1"/>
    <property type="molecule type" value="Genomic_DNA"/>
</dbReference>
<evidence type="ECO:0000256" key="3">
    <source>
        <dbReference type="ARBA" id="ARBA00034247"/>
    </source>
</evidence>
<dbReference type="SUPFAM" id="SSF55073">
    <property type="entry name" value="Nucleotide cyclase"/>
    <property type="match status" value="1"/>
</dbReference>
<dbReference type="Pfam" id="PF07494">
    <property type="entry name" value="Reg_prop"/>
    <property type="match status" value="4"/>
</dbReference>
<evidence type="ECO:0000256" key="1">
    <source>
        <dbReference type="ARBA" id="ARBA00001946"/>
    </source>
</evidence>
<feature type="domain" description="GGDEF" evidence="4">
    <location>
        <begin position="832"/>
        <end position="964"/>
    </location>
</feature>
<dbReference type="GO" id="GO:0005886">
    <property type="term" value="C:plasma membrane"/>
    <property type="evidence" value="ECO:0007669"/>
    <property type="project" value="TreeGrafter"/>
</dbReference>
<dbReference type="InterPro" id="IPR050469">
    <property type="entry name" value="Diguanylate_Cyclase"/>
</dbReference>
<dbReference type="FunFam" id="3.30.70.270:FF:000001">
    <property type="entry name" value="Diguanylate cyclase domain protein"/>
    <property type="match status" value="1"/>
</dbReference>